<dbReference type="EMBL" id="SRLO01000117">
    <property type="protein sequence ID" value="TNN74142.1"/>
    <property type="molecule type" value="Genomic_DNA"/>
</dbReference>
<reference evidence="1 2" key="1">
    <citation type="submission" date="2019-03" db="EMBL/GenBank/DDBJ databases">
        <title>First draft genome of Liparis tanakae, snailfish: a comprehensive survey of snailfish specific genes.</title>
        <authorList>
            <person name="Kim W."/>
            <person name="Song I."/>
            <person name="Jeong J.-H."/>
            <person name="Kim D."/>
            <person name="Kim S."/>
            <person name="Ryu S."/>
            <person name="Song J.Y."/>
            <person name="Lee S.K."/>
        </authorList>
    </citation>
    <scope>NUCLEOTIDE SEQUENCE [LARGE SCALE GENOMIC DNA]</scope>
    <source>
        <tissue evidence="1">Muscle</tissue>
    </source>
</reference>
<evidence type="ECO:0000313" key="1">
    <source>
        <dbReference type="EMBL" id="TNN74142.1"/>
    </source>
</evidence>
<protein>
    <submittedName>
        <fullName evidence="1">Uncharacterized protein</fullName>
    </submittedName>
</protein>
<accession>A0A4Z2I9S1</accession>
<sequence>MWTTASVFPAPPEGFAAERVTTQTSVRWTVNSSHDALHSQHYAYESLRENAHWLPTNKHQCVMVGRKPRGQKLLQRGSGLGLRCRLRQPPFLPFLMGLNSPQA</sequence>
<gene>
    <name evidence="1" type="ORF">EYF80_015587</name>
</gene>
<comment type="caution">
    <text evidence="1">The sequence shown here is derived from an EMBL/GenBank/DDBJ whole genome shotgun (WGS) entry which is preliminary data.</text>
</comment>
<organism evidence="1 2">
    <name type="scientific">Liparis tanakae</name>
    <name type="common">Tanaka's snailfish</name>
    <dbReference type="NCBI Taxonomy" id="230148"/>
    <lineage>
        <taxon>Eukaryota</taxon>
        <taxon>Metazoa</taxon>
        <taxon>Chordata</taxon>
        <taxon>Craniata</taxon>
        <taxon>Vertebrata</taxon>
        <taxon>Euteleostomi</taxon>
        <taxon>Actinopterygii</taxon>
        <taxon>Neopterygii</taxon>
        <taxon>Teleostei</taxon>
        <taxon>Neoteleostei</taxon>
        <taxon>Acanthomorphata</taxon>
        <taxon>Eupercaria</taxon>
        <taxon>Perciformes</taxon>
        <taxon>Cottioidei</taxon>
        <taxon>Cottales</taxon>
        <taxon>Liparidae</taxon>
        <taxon>Liparis</taxon>
    </lineage>
</organism>
<name>A0A4Z2I9S1_9TELE</name>
<keyword evidence="2" id="KW-1185">Reference proteome</keyword>
<proteinExistence type="predicted"/>
<dbReference type="Proteomes" id="UP000314294">
    <property type="component" value="Unassembled WGS sequence"/>
</dbReference>
<dbReference type="AlphaFoldDB" id="A0A4Z2I9S1"/>
<evidence type="ECO:0000313" key="2">
    <source>
        <dbReference type="Proteomes" id="UP000314294"/>
    </source>
</evidence>